<comment type="caution">
    <text evidence="7">The sequence shown here is derived from an EMBL/GenBank/DDBJ whole genome shotgun (WGS) entry which is preliminary data.</text>
</comment>
<feature type="compositionally biased region" description="Polar residues" evidence="6">
    <location>
        <begin position="1"/>
        <end position="17"/>
    </location>
</feature>
<proteinExistence type="inferred from homology"/>
<evidence type="ECO:0000256" key="1">
    <source>
        <dbReference type="ARBA" id="ARBA00004167"/>
    </source>
</evidence>
<protein>
    <recommendedName>
        <fullName evidence="9">Type IV secretion system protein VirB10</fullName>
    </recommendedName>
</protein>
<keyword evidence="4" id="KW-1133">Transmembrane helix</keyword>
<keyword evidence="8" id="KW-1185">Reference proteome</keyword>
<evidence type="ECO:0000256" key="5">
    <source>
        <dbReference type="ARBA" id="ARBA00023136"/>
    </source>
</evidence>
<dbReference type="RefSeq" id="WP_052832414.1">
    <property type="nucleotide sequence ID" value="NZ_BJYZ01000036.1"/>
</dbReference>
<keyword evidence="5" id="KW-0472">Membrane</keyword>
<comment type="similarity">
    <text evidence="2">Belongs to the TrbI/VirB10 family.</text>
</comment>
<evidence type="ECO:0000313" key="7">
    <source>
        <dbReference type="EMBL" id="GEO42155.1"/>
    </source>
</evidence>
<evidence type="ECO:0000256" key="2">
    <source>
        <dbReference type="ARBA" id="ARBA00010265"/>
    </source>
</evidence>
<dbReference type="EMBL" id="BJYZ01000036">
    <property type="protein sequence ID" value="GEO42155.1"/>
    <property type="molecule type" value="Genomic_DNA"/>
</dbReference>
<feature type="compositionally biased region" description="Polar residues" evidence="6">
    <location>
        <begin position="120"/>
        <end position="140"/>
    </location>
</feature>
<feature type="region of interest" description="Disordered" evidence="6">
    <location>
        <begin position="72"/>
        <end position="105"/>
    </location>
</feature>
<feature type="region of interest" description="Disordered" evidence="6">
    <location>
        <begin position="1"/>
        <end position="23"/>
    </location>
</feature>
<feature type="region of interest" description="Disordered" evidence="6">
    <location>
        <begin position="120"/>
        <end position="144"/>
    </location>
</feature>
<comment type="subcellular location">
    <subcellularLocation>
        <location evidence="1">Membrane</location>
        <topology evidence="1">Single-pass membrane protein</topology>
    </subcellularLocation>
</comment>
<evidence type="ECO:0000256" key="6">
    <source>
        <dbReference type="SAM" id="MobiDB-lite"/>
    </source>
</evidence>
<dbReference type="Pfam" id="PF03743">
    <property type="entry name" value="TrbI"/>
    <property type="match status" value="1"/>
</dbReference>
<dbReference type="AlphaFoldDB" id="A0A512E0D8"/>
<keyword evidence="3" id="KW-0812">Transmembrane</keyword>
<feature type="compositionally biased region" description="Pro residues" evidence="6">
    <location>
        <begin position="73"/>
        <end position="96"/>
    </location>
</feature>
<evidence type="ECO:0008006" key="9">
    <source>
        <dbReference type="Google" id="ProtNLM"/>
    </source>
</evidence>
<reference evidence="7 8" key="1">
    <citation type="submission" date="2019-07" db="EMBL/GenBank/DDBJ databases">
        <title>Whole genome shotgun sequence of Skermanella aerolata NBRC 106429.</title>
        <authorList>
            <person name="Hosoyama A."/>
            <person name="Uohara A."/>
            <person name="Ohji S."/>
            <person name="Ichikawa N."/>
        </authorList>
    </citation>
    <scope>NUCLEOTIDE SEQUENCE [LARGE SCALE GENOMIC DNA]</scope>
    <source>
        <strain evidence="7 8">NBRC 106429</strain>
    </source>
</reference>
<evidence type="ECO:0000256" key="3">
    <source>
        <dbReference type="ARBA" id="ARBA00022692"/>
    </source>
</evidence>
<organism evidence="7 8">
    <name type="scientific">Skermanella aerolata</name>
    <dbReference type="NCBI Taxonomy" id="393310"/>
    <lineage>
        <taxon>Bacteria</taxon>
        <taxon>Pseudomonadati</taxon>
        <taxon>Pseudomonadota</taxon>
        <taxon>Alphaproteobacteria</taxon>
        <taxon>Rhodospirillales</taxon>
        <taxon>Azospirillaceae</taxon>
        <taxon>Skermanella</taxon>
    </lineage>
</organism>
<dbReference type="InterPro" id="IPR042217">
    <property type="entry name" value="T4SS_VirB10/TrbI"/>
</dbReference>
<evidence type="ECO:0000256" key="4">
    <source>
        <dbReference type="ARBA" id="ARBA00022989"/>
    </source>
</evidence>
<dbReference type="InterPro" id="IPR005498">
    <property type="entry name" value="T4SS_VirB10/TraB/TrbI"/>
</dbReference>
<accession>A0A512E0D8</accession>
<dbReference type="GO" id="GO:0016020">
    <property type="term" value="C:membrane"/>
    <property type="evidence" value="ECO:0007669"/>
    <property type="project" value="UniProtKB-SubCell"/>
</dbReference>
<dbReference type="OrthoDB" id="9807354at2"/>
<dbReference type="CDD" id="cd16429">
    <property type="entry name" value="VirB10"/>
    <property type="match status" value="1"/>
</dbReference>
<dbReference type="Gene3D" id="2.40.128.260">
    <property type="entry name" value="Type IV secretion system, VirB10/TraB/TrbI"/>
    <property type="match status" value="1"/>
</dbReference>
<name>A0A512E0D8_9PROT</name>
<evidence type="ECO:0000313" key="8">
    <source>
        <dbReference type="Proteomes" id="UP000321523"/>
    </source>
</evidence>
<dbReference type="Proteomes" id="UP000321523">
    <property type="component" value="Unassembled WGS sequence"/>
</dbReference>
<sequence length="373" mass="38607">MFGNNITPQTDATTSQIAGPRESRKKKLGKALLGTVTIVAAGFFILTDSPPPRVEADRSTVARNGEIGGAFAPIPPSAPPVTPAAVRPPPPLPPSRPTGMGMPTMPTVLARPVVRPPISALQTSGGLKTTATNSTASPQSAGGGVESISAMNGGGGSDRLDEGLGAGRDGGTVSAAMLPDRNLFMTMGTPIPCILEQPINTQVPGPFRCKVRGPVYSTSGAVPLLDDGTWAFGRVAQHLERGMDRAFAVVTRLETPQGCLIKLRASLGDQLGTPGIDGEVDTHFFERFRGVAMIALLDAAGQAAAIGASNAIGADSGISFNQFQSGSKNLAQGSFGDDINIPPTLRRAQAPQVLIMAMDDIDMRPCFSLTMAR</sequence>
<gene>
    <name evidence="7" type="ORF">SAE02_63030</name>
</gene>